<evidence type="ECO:0000256" key="7">
    <source>
        <dbReference type="SAM" id="MobiDB-lite"/>
    </source>
</evidence>
<feature type="domain" description="RNase H type-1" evidence="8">
    <location>
        <begin position="401"/>
        <end position="541"/>
    </location>
</feature>
<dbReference type="Proteomes" id="UP001623348">
    <property type="component" value="Unassembled WGS sequence"/>
</dbReference>
<evidence type="ECO:0000256" key="6">
    <source>
        <dbReference type="ARBA" id="ARBA00022918"/>
    </source>
</evidence>
<keyword evidence="2" id="KW-0548">Nucleotidyltransferase</keyword>
<keyword evidence="1" id="KW-0808">Transferase</keyword>
<accession>A0ABC9YG72</accession>
<evidence type="ECO:0000256" key="4">
    <source>
        <dbReference type="ARBA" id="ARBA00022759"/>
    </source>
</evidence>
<evidence type="ECO:0000256" key="3">
    <source>
        <dbReference type="ARBA" id="ARBA00022722"/>
    </source>
</evidence>
<evidence type="ECO:0000256" key="5">
    <source>
        <dbReference type="ARBA" id="ARBA00022801"/>
    </source>
</evidence>
<dbReference type="InterPro" id="IPR002156">
    <property type="entry name" value="RNaseH_domain"/>
</dbReference>
<reference evidence="10 11" key="1">
    <citation type="submission" date="2024-06" db="EMBL/GenBank/DDBJ databases">
        <title>The draft genome of Grus japonensis, version 3.</title>
        <authorList>
            <person name="Nabeshima K."/>
            <person name="Suzuki S."/>
            <person name="Onuma M."/>
        </authorList>
    </citation>
    <scope>NUCLEOTIDE SEQUENCE [LARGE SCALE GENOMIC DNA]</scope>
    <source>
        <strain evidence="10 11">451A</strain>
    </source>
</reference>
<dbReference type="PANTHER" id="PTHR41694:SF3">
    <property type="entry name" value="RNA-DIRECTED DNA POLYMERASE-RELATED"/>
    <property type="match status" value="1"/>
</dbReference>
<dbReference type="PROSITE" id="PS50994">
    <property type="entry name" value="INTEGRASE"/>
    <property type="match status" value="1"/>
</dbReference>
<proteinExistence type="predicted"/>
<feature type="domain" description="Integrase catalytic" evidence="9">
    <location>
        <begin position="604"/>
        <end position="727"/>
    </location>
</feature>
<dbReference type="PROSITE" id="PS50879">
    <property type="entry name" value="RNASE_H_1"/>
    <property type="match status" value="1"/>
</dbReference>
<dbReference type="SUPFAM" id="SSF53098">
    <property type="entry name" value="Ribonuclease H-like"/>
    <property type="match status" value="2"/>
</dbReference>
<dbReference type="EMBL" id="BAAFJT010000276">
    <property type="protein sequence ID" value="GAB0208562.1"/>
    <property type="molecule type" value="Genomic_DNA"/>
</dbReference>
<dbReference type="Pfam" id="PF00665">
    <property type="entry name" value="rve"/>
    <property type="match status" value="1"/>
</dbReference>
<evidence type="ECO:0000256" key="2">
    <source>
        <dbReference type="ARBA" id="ARBA00022695"/>
    </source>
</evidence>
<dbReference type="GO" id="GO:0003964">
    <property type="term" value="F:RNA-directed DNA polymerase activity"/>
    <property type="evidence" value="ECO:0007669"/>
    <property type="project" value="UniProtKB-KW"/>
</dbReference>
<keyword evidence="5" id="KW-0378">Hydrolase</keyword>
<evidence type="ECO:0000256" key="1">
    <source>
        <dbReference type="ARBA" id="ARBA00022679"/>
    </source>
</evidence>
<comment type="caution">
    <text evidence="10">The sequence shown here is derived from an EMBL/GenBank/DDBJ whole genome shotgun (WGS) entry which is preliminary data.</text>
</comment>
<dbReference type="PANTHER" id="PTHR41694">
    <property type="entry name" value="ENDOGENOUS RETROVIRUS GROUP K MEMBER POL PROTEIN"/>
    <property type="match status" value="1"/>
</dbReference>
<dbReference type="Pfam" id="PF00075">
    <property type="entry name" value="RNase_H"/>
    <property type="match status" value="1"/>
</dbReference>
<dbReference type="AlphaFoldDB" id="A0ABC9YG72"/>
<keyword evidence="4" id="KW-0255">Endonuclease</keyword>
<sequence>MPSSVSAKQIRKLIHCADPETWDGDIWYDNDNDELVETFDLTTEPVPIRPLIKTETTNEGDDDVRTTVRTIPWSPAELAKLQEKYSRNPEESETEYVWRVSLTGGDRILLNEEEAGGYWGPGVFLTTTPGNHNYSLTTRAAYWAGGIDPQERGDPLVIKTSGFSDLAVSVQKAACIQAMYERDVLRKSPMLAPIDPARLTPLIRGLPDSLKTYVANVQDRIRATGEANAAPYRAPRVGRHNYRDQAIPTWSEFVQERVNYGRRMGWIGPTTGKPPEPPPRRVRQVHTTKPKSEFKLKFDKELRAVKRVEQIRKGQSVIIRGPFRLLDIVRKGTAPPAGIAQKPTVRKWYAYLESINDIMPITEGSIKVSKLQKDIDSTLLFQTPPSKPSPIQEAPPLKEGSDLKGVWFTDASSYRQNNEWNYKAVALEVATGEKLSETGKGSAQVGELRAVLLAARHGASHIYTDSYAVFKGATEWVGHWAVNDWQVNRVPVWQTDSWKQLLEIGEQRLLHIGWVKGHDRSASIAAQFNQQVDSLTRLQKIDVVSNEHEWERLLEWLHIKRGHTGRADLYREGIARGWPMSVKLCEQVVTACSQCRLRLNKDHPSKAPPLHIRDKKTLWHTWQIDYIGPLRPSGGKKYILVGVEVISGVTMATAVTAATGENTVHSLKEWFSTLPLPEEIQSDNGSHFSATVVQDWAKEEGIRWVFHTPYYPQANGIVERTNGLVKRFAKTHESGWHLRLSSAIYQLNNRWSGDGCPKMKAFCASATTLVPKADVKPGEYPTGFYAGQPVLVKMPHIGPVAMILTTPKNPYAWEAKDSSEKLHRISTRWIVPTF</sequence>
<dbReference type="GO" id="GO:0004519">
    <property type="term" value="F:endonuclease activity"/>
    <property type="evidence" value="ECO:0007669"/>
    <property type="project" value="UniProtKB-KW"/>
</dbReference>
<keyword evidence="11" id="KW-1185">Reference proteome</keyword>
<evidence type="ECO:0000259" key="8">
    <source>
        <dbReference type="PROSITE" id="PS50879"/>
    </source>
</evidence>
<protein>
    <submittedName>
        <fullName evidence="10">Pol-like protein ENS-3</fullName>
    </submittedName>
</protein>
<dbReference type="InterPro" id="IPR012337">
    <property type="entry name" value="RNaseH-like_sf"/>
</dbReference>
<keyword evidence="3" id="KW-0540">Nuclease</keyword>
<keyword evidence="6" id="KW-0695">RNA-directed DNA polymerase</keyword>
<gene>
    <name evidence="10" type="ORF">GRJ2_003321900</name>
</gene>
<evidence type="ECO:0000259" key="9">
    <source>
        <dbReference type="PROSITE" id="PS50994"/>
    </source>
</evidence>
<dbReference type="InterPro" id="IPR036397">
    <property type="entry name" value="RNaseH_sf"/>
</dbReference>
<feature type="region of interest" description="Disordered" evidence="7">
    <location>
        <begin position="267"/>
        <end position="288"/>
    </location>
</feature>
<dbReference type="Gene3D" id="3.30.420.10">
    <property type="entry name" value="Ribonuclease H-like superfamily/Ribonuclease H"/>
    <property type="match status" value="2"/>
</dbReference>
<organism evidence="10 11">
    <name type="scientific">Grus japonensis</name>
    <name type="common">Japanese crane</name>
    <name type="synonym">Red-crowned crane</name>
    <dbReference type="NCBI Taxonomy" id="30415"/>
    <lineage>
        <taxon>Eukaryota</taxon>
        <taxon>Metazoa</taxon>
        <taxon>Chordata</taxon>
        <taxon>Craniata</taxon>
        <taxon>Vertebrata</taxon>
        <taxon>Euteleostomi</taxon>
        <taxon>Archelosauria</taxon>
        <taxon>Archosauria</taxon>
        <taxon>Dinosauria</taxon>
        <taxon>Saurischia</taxon>
        <taxon>Theropoda</taxon>
        <taxon>Coelurosauria</taxon>
        <taxon>Aves</taxon>
        <taxon>Neognathae</taxon>
        <taxon>Neoaves</taxon>
        <taxon>Gruiformes</taxon>
        <taxon>Gruidae</taxon>
        <taxon>Grus</taxon>
    </lineage>
</organism>
<dbReference type="InterPro" id="IPR001584">
    <property type="entry name" value="Integrase_cat-core"/>
</dbReference>
<dbReference type="GO" id="GO:0016787">
    <property type="term" value="F:hydrolase activity"/>
    <property type="evidence" value="ECO:0007669"/>
    <property type="project" value="UniProtKB-KW"/>
</dbReference>
<name>A0ABC9YG72_GRUJA</name>
<evidence type="ECO:0000313" key="10">
    <source>
        <dbReference type="EMBL" id="GAB0208562.1"/>
    </source>
</evidence>
<evidence type="ECO:0000313" key="11">
    <source>
        <dbReference type="Proteomes" id="UP001623348"/>
    </source>
</evidence>